<dbReference type="GO" id="GO:0006955">
    <property type="term" value="P:immune response"/>
    <property type="evidence" value="ECO:0007669"/>
    <property type="project" value="InterPro"/>
</dbReference>
<keyword evidence="9" id="KW-1185">Reference proteome</keyword>
<dbReference type="AlphaFoldDB" id="A0A8C5KR42"/>
<evidence type="ECO:0000313" key="9">
    <source>
        <dbReference type="Proteomes" id="UP000694385"/>
    </source>
</evidence>
<evidence type="ECO:0000313" key="8">
    <source>
        <dbReference type="Ensembl" id="ENSJJAP00000011671.1"/>
    </source>
</evidence>
<dbReference type="GO" id="GO:0031728">
    <property type="term" value="F:CCR3 chemokine receptor binding"/>
    <property type="evidence" value="ECO:0007669"/>
    <property type="project" value="Ensembl"/>
</dbReference>
<dbReference type="Ensembl" id="ENSJJAT00000018147.1">
    <property type="protein sequence ID" value="ENSJJAP00000011671.1"/>
    <property type="gene ID" value="ENSJJAG00000014932.1"/>
</dbReference>
<evidence type="ECO:0000256" key="2">
    <source>
        <dbReference type="ARBA" id="ARBA00010868"/>
    </source>
</evidence>
<keyword evidence="5" id="KW-0732">Signal</keyword>
<gene>
    <name evidence="8" type="primary">Ccl27</name>
</gene>
<proteinExistence type="inferred from homology"/>
<keyword evidence="4" id="KW-0964">Secreted</keyword>
<comment type="similarity">
    <text evidence="2">Belongs to the intercrine beta (chemokine CC) family.</text>
</comment>
<feature type="domain" description="Chemokine interleukin-8-like" evidence="7">
    <location>
        <begin position="44"/>
        <end position="102"/>
    </location>
</feature>
<evidence type="ECO:0000259" key="7">
    <source>
        <dbReference type="Pfam" id="PF00048"/>
    </source>
</evidence>
<evidence type="ECO:0000256" key="4">
    <source>
        <dbReference type="ARBA" id="ARBA00022525"/>
    </source>
</evidence>
<dbReference type="Gene3D" id="2.40.50.40">
    <property type="match status" value="1"/>
</dbReference>
<organism evidence="8 9">
    <name type="scientific">Jaculus jaculus</name>
    <name type="common">Lesser Egyptian jerboa</name>
    <dbReference type="NCBI Taxonomy" id="51337"/>
    <lineage>
        <taxon>Eukaryota</taxon>
        <taxon>Metazoa</taxon>
        <taxon>Chordata</taxon>
        <taxon>Craniata</taxon>
        <taxon>Vertebrata</taxon>
        <taxon>Euteleostomi</taxon>
        <taxon>Mammalia</taxon>
        <taxon>Eutheria</taxon>
        <taxon>Euarchontoglires</taxon>
        <taxon>Glires</taxon>
        <taxon>Rodentia</taxon>
        <taxon>Myomorpha</taxon>
        <taxon>Dipodoidea</taxon>
        <taxon>Dipodidae</taxon>
        <taxon>Dipodinae</taxon>
        <taxon>Jaculus</taxon>
    </lineage>
</organism>
<dbReference type="SUPFAM" id="SSF54117">
    <property type="entry name" value="Interleukin 8-like chemokines"/>
    <property type="match status" value="1"/>
</dbReference>
<reference evidence="8" key="1">
    <citation type="submission" date="2025-08" db="UniProtKB">
        <authorList>
            <consortium name="Ensembl"/>
        </authorList>
    </citation>
    <scope>IDENTIFICATION</scope>
</reference>
<dbReference type="InterPro" id="IPR001811">
    <property type="entry name" value="Chemokine_IL8-like_dom"/>
</dbReference>
<dbReference type="GeneTree" id="ENSGT00530000063923"/>
<evidence type="ECO:0000256" key="1">
    <source>
        <dbReference type="ARBA" id="ARBA00004613"/>
    </source>
</evidence>
<dbReference type="Pfam" id="PF00048">
    <property type="entry name" value="IL8"/>
    <property type="match status" value="1"/>
</dbReference>
<dbReference type="GO" id="GO:0005615">
    <property type="term" value="C:extracellular space"/>
    <property type="evidence" value="ECO:0007669"/>
    <property type="project" value="UniProtKB-KW"/>
</dbReference>
<protein>
    <recommendedName>
        <fullName evidence="7">Chemokine interleukin-8-like domain-containing protein</fullName>
    </recommendedName>
</protein>
<evidence type="ECO:0000256" key="3">
    <source>
        <dbReference type="ARBA" id="ARBA00022514"/>
    </source>
</evidence>
<accession>A0A8C5KR42</accession>
<keyword evidence="3" id="KW-0202">Cytokine</keyword>
<reference evidence="8" key="2">
    <citation type="submission" date="2025-09" db="UniProtKB">
        <authorList>
            <consortium name="Ensembl"/>
        </authorList>
    </citation>
    <scope>IDENTIFICATION</scope>
</reference>
<dbReference type="Proteomes" id="UP000694385">
    <property type="component" value="Unassembled WGS sequence"/>
</dbReference>
<sequence length="130" mass="14963">DLTLLLSLMSTVSQRLKSGNPRLLLTRWHSWNQFTSLPLSPSNTCCTQLYRQPLSSKLLKKIIQVELQEADGDCHLQAFVLHLARRSVCIHPQNRSLARWFERQGKRPQGTQPSLNLALQRKMGWTTSQQ</sequence>
<keyword evidence="6" id="KW-1015">Disulfide bond</keyword>
<dbReference type="GO" id="GO:0008009">
    <property type="term" value="F:chemokine activity"/>
    <property type="evidence" value="ECO:0007669"/>
    <property type="project" value="InterPro"/>
</dbReference>
<evidence type="ECO:0000256" key="5">
    <source>
        <dbReference type="ARBA" id="ARBA00022729"/>
    </source>
</evidence>
<evidence type="ECO:0000256" key="6">
    <source>
        <dbReference type="ARBA" id="ARBA00023157"/>
    </source>
</evidence>
<comment type="subcellular location">
    <subcellularLocation>
        <location evidence="1">Secreted</location>
    </subcellularLocation>
</comment>
<name>A0A8C5KR42_JACJA</name>
<dbReference type="InterPro" id="IPR036048">
    <property type="entry name" value="Interleukin_8-like_sf"/>
</dbReference>
<dbReference type="FunFam" id="2.40.50.40:FF:000019">
    <property type="entry name" value="C-C motif chemokine 27"/>
    <property type="match status" value="1"/>
</dbReference>